<dbReference type="CDD" id="cd03508">
    <property type="entry name" value="Delta4-sphingolipid-FADS-like"/>
    <property type="match status" value="1"/>
</dbReference>
<evidence type="ECO:0000256" key="7">
    <source>
        <dbReference type="ARBA" id="ARBA00023098"/>
    </source>
</evidence>
<evidence type="ECO:0000313" key="12">
    <source>
        <dbReference type="EMBL" id="CAH3128713.1"/>
    </source>
</evidence>
<feature type="transmembrane region" description="Helical" evidence="10">
    <location>
        <begin position="67"/>
        <end position="91"/>
    </location>
</feature>
<proteinExistence type="inferred from homology"/>
<sequence length="326" mass="37228">MGGQVTRCDFEWSYTAEPHATRRKEILAKYPEIKRLMGSDPSFKYEILSLIAVQFALTFLLRDASWTILLLSAYFIGAFPSHALIVGVHDICHNIPFGNGRPLLNRLFGILANLPTGIPSSIAFKKYHLLHHRYMGVEEMDPDLPTSFEARMFYNSITKLVWVILQPFWYALRPLVINPIAPNGLEILNIVVQFAVNCAVVYLWGVKSLVFMVSSTILGAGLHPMAGHFIAEHYMFEEGFETYSYYGPGNYLTFNVGYHNEHHDFPSIPGSKLPLVKKIAAEYYDNLPYHTSWIKVMWDFIIDPRIGPYARVKRPKVKKRKGVELA</sequence>
<dbReference type="EMBL" id="CALNXJ010000023">
    <property type="protein sequence ID" value="CAH3128713.1"/>
    <property type="molecule type" value="Genomic_DNA"/>
</dbReference>
<keyword evidence="8 9" id="KW-0472">Membrane</keyword>
<reference evidence="12 13" key="1">
    <citation type="submission" date="2022-05" db="EMBL/GenBank/DDBJ databases">
        <authorList>
            <consortium name="Genoscope - CEA"/>
            <person name="William W."/>
        </authorList>
    </citation>
    <scope>NUCLEOTIDE SEQUENCE [LARGE SCALE GENOMIC DNA]</scope>
</reference>
<dbReference type="GO" id="GO:0016020">
    <property type="term" value="C:membrane"/>
    <property type="evidence" value="ECO:0007669"/>
    <property type="project" value="UniProtKB-SubCell"/>
</dbReference>
<dbReference type="PIRSF" id="PIRSF017228">
    <property type="entry name" value="Sphnglp_dlt4_des"/>
    <property type="match status" value="1"/>
</dbReference>
<evidence type="ECO:0000256" key="10">
    <source>
        <dbReference type="SAM" id="Phobius"/>
    </source>
</evidence>
<dbReference type="AlphaFoldDB" id="A0AAU9WWP8"/>
<evidence type="ECO:0000256" key="2">
    <source>
        <dbReference type="ARBA" id="ARBA00006146"/>
    </source>
</evidence>
<evidence type="ECO:0000256" key="5">
    <source>
        <dbReference type="ARBA" id="ARBA00022989"/>
    </source>
</evidence>
<evidence type="ECO:0000256" key="9">
    <source>
        <dbReference type="PIRNR" id="PIRNR017228"/>
    </source>
</evidence>
<feature type="transmembrane region" description="Helical" evidence="10">
    <location>
        <begin position="103"/>
        <end position="124"/>
    </location>
</feature>
<name>A0AAU9WWP8_9CNID</name>
<dbReference type="EC" id="1.14.19.17" evidence="3"/>
<dbReference type="GO" id="GO:0042284">
    <property type="term" value="F:sphingolipid delta-4 desaturase activity"/>
    <property type="evidence" value="ECO:0007669"/>
    <property type="project" value="UniProtKB-UniRule"/>
</dbReference>
<dbReference type="PANTHER" id="PTHR12879">
    <property type="entry name" value="SPHINGOLIPID DELTA 4 DESATURASE/C-4 HYDROXYLASE PROTEIN DES2"/>
    <property type="match status" value="1"/>
</dbReference>
<protein>
    <recommendedName>
        <fullName evidence="3">sphingolipid 4-desaturase</fullName>
        <ecNumber evidence="3">1.14.19.17</ecNumber>
    </recommendedName>
</protein>
<dbReference type="GO" id="GO:0046513">
    <property type="term" value="P:ceramide biosynthetic process"/>
    <property type="evidence" value="ECO:0007669"/>
    <property type="project" value="TreeGrafter"/>
</dbReference>
<dbReference type="Proteomes" id="UP001159428">
    <property type="component" value="Unassembled WGS sequence"/>
</dbReference>
<comment type="subcellular location">
    <subcellularLocation>
        <location evidence="1">Membrane</location>
        <topology evidence="1">Multi-pass membrane protein</topology>
    </subcellularLocation>
</comment>
<evidence type="ECO:0000259" key="11">
    <source>
        <dbReference type="SMART" id="SM01269"/>
    </source>
</evidence>
<dbReference type="Pfam" id="PF00487">
    <property type="entry name" value="FA_desaturase"/>
    <property type="match status" value="1"/>
</dbReference>
<evidence type="ECO:0000256" key="6">
    <source>
        <dbReference type="ARBA" id="ARBA00023002"/>
    </source>
</evidence>
<dbReference type="InterPro" id="IPR011388">
    <property type="entry name" value="DES1/DES2"/>
</dbReference>
<accession>A0AAU9WWP8</accession>
<feature type="domain" description="Sphingolipid delta4-desaturase N-terminal" evidence="11">
    <location>
        <begin position="5"/>
        <end position="43"/>
    </location>
</feature>
<evidence type="ECO:0000256" key="4">
    <source>
        <dbReference type="ARBA" id="ARBA00022692"/>
    </source>
</evidence>
<keyword evidence="13" id="KW-1185">Reference proteome</keyword>
<keyword evidence="6 9" id="KW-0560">Oxidoreductase</keyword>
<evidence type="ECO:0000256" key="3">
    <source>
        <dbReference type="ARBA" id="ARBA00012021"/>
    </source>
</evidence>
<gene>
    <name evidence="12" type="ORF">PMEA_00013074</name>
</gene>
<dbReference type="InterPro" id="IPR013866">
    <property type="entry name" value="Sphingolipid_d4-desaturase_N"/>
</dbReference>
<keyword evidence="7 9" id="KW-0443">Lipid metabolism</keyword>
<dbReference type="SMART" id="SM01269">
    <property type="entry name" value="Lipid_DES"/>
    <property type="match status" value="1"/>
</dbReference>
<dbReference type="InterPro" id="IPR005804">
    <property type="entry name" value="FA_desaturase_dom"/>
</dbReference>
<comment type="similarity">
    <text evidence="2 9">Belongs to the fatty acid desaturase type 1 family. DEGS subfamily.</text>
</comment>
<keyword evidence="5 10" id="KW-1133">Transmembrane helix</keyword>
<feature type="transmembrane region" description="Helical" evidence="10">
    <location>
        <begin position="184"/>
        <end position="204"/>
    </location>
</feature>
<organism evidence="12 13">
    <name type="scientific">Pocillopora meandrina</name>
    <dbReference type="NCBI Taxonomy" id="46732"/>
    <lineage>
        <taxon>Eukaryota</taxon>
        <taxon>Metazoa</taxon>
        <taxon>Cnidaria</taxon>
        <taxon>Anthozoa</taxon>
        <taxon>Hexacorallia</taxon>
        <taxon>Scleractinia</taxon>
        <taxon>Astrocoeniina</taxon>
        <taxon>Pocilloporidae</taxon>
        <taxon>Pocillopora</taxon>
    </lineage>
</organism>
<keyword evidence="4 10" id="KW-0812">Transmembrane</keyword>
<evidence type="ECO:0000256" key="8">
    <source>
        <dbReference type="ARBA" id="ARBA00023136"/>
    </source>
</evidence>
<feature type="transmembrane region" description="Helical" evidence="10">
    <location>
        <begin position="152"/>
        <end position="172"/>
    </location>
</feature>
<evidence type="ECO:0000313" key="13">
    <source>
        <dbReference type="Proteomes" id="UP001159428"/>
    </source>
</evidence>
<dbReference type="PANTHER" id="PTHR12879:SF8">
    <property type="entry name" value="SPHINGOLIPID DELTA(4)-DESATURASE DES1"/>
    <property type="match status" value="1"/>
</dbReference>
<comment type="caution">
    <text evidence="12">The sequence shown here is derived from an EMBL/GenBank/DDBJ whole genome shotgun (WGS) entry which is preliminary data.</text>
</comment>
<evidence type="ECO:0000256" key="1">
    <source>
        <dbReference type="ARBA" id="ARBA00004141"/>
    </source>
</evidence>
<dbReference type="Pfam" id="PF08557">
    <property type="entry name" value="Lipid_DES"/>
    <property type="match status" value="1"/>
</dbReference>